<evidence type="ECO:0000313" key="4">
    <source>
        <dbReference type="EMBL" id="AWW29894.1"/>
    </source>
</evidence>
<dbReference type="PANTHER" id="PTHR43158:SF2">
    <property type="entry name" value="SKFA PEPTIDE EXPORT ATP-BINDING PROTEIN SKFE"/>
    <property type="match status" value="1"/>
</dbReference>
<dbReference type="Gene3D" id="3.40.50.300">
    <property type="entry name" value="P-loop containing nucleotide triphosphate hydrolases"/>
    <property type="match status" value="2"/>
</dbReference>
<dbReference type="PANTHER" id="PTHR43158">
    <property type="entry name" value="SKFA PEPTIDE EXPORT ATP-BINDING PROTEIN SKFE"/>
    <property type="match status" value="1"/>
</dbReference>
<dbReference type="KEGG" id="est:DN752_07045"/>
<dbReference type="SUPFAM" id="SSF52540">
    <property type="entry name" value="P-loop containing nucleoside triphosphate hydrolases"/>
    <property type="match status" value="2"/>
</dbReference>
<reference evidence="4 5" key="1">
    <citation type="submission" date="2018-06" db="EMBL/GenBank/DDBJ databases">
        <title>Echinicola strongylocentroti sp. nov., isolated from a sea urchin Strongylocentrotus intermedius.</title>
        <authorList>
            <person name="Bae S.S."/>
        </authorList>
    </citation>
    <scope>NUCLEOTIDE SEQUENCE [LARGE SCALE GENOMIC DNA]</scope>
    <source>
        <strain evidence="4 5">MEBiC08714</strain>
    </source>
</reference>
<sequence length="502" mass="56575">MTQDIFLSIESANVKYLDRTIFQGLDFAMSTGENWAILSASGAEKTAFLETILGKTILSAGRVTRDFAVDYQQEMTAAGKINSFRDLIAVVSQKYTFTNKSNLQNFYYQQRFNSSESEEAATVKEELEGVQAKQRGHWKVNNVMELLELEELKDKSLIKLSNGESRRLAIACALLRNPRLFLMDQPMTGLDVDTRAHFGEVLTAITDSGIQVIMTTSPDEIPEAISHVAILDGGKVTEVAKREDFHQVDLVNHAALSQFDHKKLDELIKLKPVAKFETLIQMNHVHIQYNGKVILDDVNWQVKQGECWVLRGHNGAGKSTLLSLINGENPQAYANDIVLFDRKRGTGETIWDIKRPIGFVSPELARYFPANQTCLKVVLSGLFDTIGLFKKVTAEQEKQAMDWLRLFRIEHVAQMRLTQIPLENQRFCLLARAMIKSPALLVLDEAAQGMDDEQRLLFRETVAHIGSHPAVSMIYVSHYDQDIPNVVDHELVLEEGKVVKKA</sequence>
<dbReference type="PROSITE" id="PS50893">
    <property type="entry name" value="ABC_TRANSPORTER_2"/>
    <property type="match status" value="2"/>
</dbReference>
<dbReference type="SMART" id="SM00382">
    <property type="entry name" value="AAA"/>
    <property type="match status" value="2"/>
</dbReference>
<dbReference type="CDD" id="cd00267">
    <property type="entry name" value="ABC_ATPase"/>
    <property type="match status" value="2"/>
</dbReference>
<evidence type="ECO:0000313" key="5">
    <source>
        <dbReference type="Proteomes" id="UP000248688"/>
    </source>
</evidence>
<protein>
    <submittedName>
        <fullName evidence="4">Molybdenum ABC transporter ATP-binding protein</fullName>
    </submittedName>
</protein>
<evidence type="ECO:0000256" key="1">
    <source>
        <dbReference type="ARBA" id="ARBA00022741"/>
    </source>
</evidence>
<dbReference type="InterPro" id="IPR003593">
    <property type="entry name" value="AAA+_ATPase"/>
</dbReference>
<dbReference type="InterPro" id="IPR003439">
    <property type="entry name" value="ABC_transporter-like_ATP-bd"/>
</dbReference>
<feature type="domain" description="ABC transporter" evidence="3">
    <location>
        <begin position="280"/>
        <end position="502"/>
    </location>
</feature>
<dbReference type="InterPro" id="IPR027417">
    <property type="entry name" value="P-loop_NTPase"/>
</dbReference>
<proteinExistence type="predicted"/>
<name>A0A2Z4IG03_9BACT</name>
<keyword evidence="1" id="KW-0547">Nucleotide-binding</keyword>
<evidence type="ECO:0000259" key="3">
    <source>
        <dbReference type="PROSITE" id="PS50893"/>
    </source>
</evidence>
<evidence type="ECO:0000256" key="2">
    <source>
        <dbReference type="ARBA" id="ARBA00022840"/>
    </source>
</evidence>
<dbReference type="RefSeq" id="WP_112783291.1">
    <property type="nucleotide sequence ID" value="NZ_CP030041.1"/>
</dbReference>
<feature type="domain" description="ABC transporter" evidence="3">
    <location>
        <begin position="7"/>
        <end position="258"/>
    </location>
</feature>
<dbReference type="Pfam" id="PF00005">
    <property type="entry name" value="ABC_tran"/>
    <property type="match status" value="2"/>
</dbReference>
<dbReference type="EMBL" id="CP030041">
    <property type="protein sequence ID" value="AWW29894.1"/>
    <property type="molecule type" value="Genomic_DNA"/>
</dbReference>
<organism evidence="4 5">
    <name type="scientific">Echinicola strongylocentroti</name>
    <dbReference type="NCBI Taxonomy" id="1795355"/>
    <lineage>
        <taxon>Bacteria</taxon>
        <taxon>Pseudomonadati</taxon>
        <taxon>Bacteroidota</taxon>
        <taxon>Cytophagia</taxon>
        <taxon>Cytophagales</taxon>
        <taxon>Cyclobacteriaceae</taxon>
        <taxon>Echinicola</taxon>
    </lineage>
</organism>
<keyword evidence="2 4" id="KW-0067">ATP-binding</keyword>
<gene>
    <name evidence="4" type="ORF">DN752_07045</name>
</gene>
<dbReference type="OrthoDB" id="9789994at2"/>
<dbReference type="AlphaFoldDB" id="A0A2Z4IG03"/>
<dbReference type="Proteomes" id="UP000248688">
    <property type="component" value="Chromosome"/>
</dbReference>
<dbReference type="GO" id="GO:0005524">
    <property type="term" value="F:ATP binding"/>
    <property type="evidence" value="ECO:0007669"/>
    <property type="project" value="UniProtKB-KW"/>
</dbReference>
<accession>A0A2Z4IG03</accession>
<dbReference type="GO" id="GO:0016887">
    <property type="term" value="F:ATP hydrolysis activity"/>
    <property type="evidence" value="ECO:0007669"/>
    <property type="project" value="InterPro"/>
</dbReference>
<keyword evidence="5" id="KW-1185">Reference proteome</keyword>